<name>A0A6S5BZR6_AERVE</name>
<dbReference type="Gene3D" id="3.60.21.10">
    <property type="match status" value="1"/>
</dbReference>
<keyword evidence="1 2" id="KW-0732">Signal</keyword>
<dbReference type="SUPFAM" id="SSF56300">
    <property type="entry name" value="Metallo-dependent phosphatases"/>
    <property type="match status" value="1"/>
</dbReference>
<dbReference type="PRINTS" id="PR01607">
    <property type="entry name" value="APYRASEFAMLY"/>
</dbReference>
<keyword evidence="2" id="KW-0378">Hydrolase</keyword>
<dbReference type="GO" id="GO:0030288">
    <property type="term" value="C:outer membrane-bounded periplasmic space"/>
    <property type="evidence" value="ECO:0007669"/>
    <property type="project" value="TreeGrafter"/>
</dbReference>
<feature type="signal peptide" evidence="2">
    <location>
        <begin position="1"/>
        <end position="24"/>
    </location>
</feature>
<feature type="domain" description="Calcineurin-like phosphoesterase" evidence="3">
    <location>
        <begin position="40"/>
        <end position="263"/>
    </location>
</feature>
<feature type="chain" id="PRO_5028512055" evidence="2">
    <location>
        <begin position="25"/>
        <end position="627"/>
    </location>
</feature>
<dbReference type="GO" id="GO:0008253">
    <property type="term" value="F:5'-nucleotidase activity"/>
    <property type="evidence" value="ECO:0007669"/>
    <property type="project" value="TreeGrafter"/>
</dbReference>
<dbReference type="Pfam" id="PF00149">
    <property type="entry name" value="Metallophos"/>
    <property type="match status" value="1"/>
</dbReference>
<keyword evidence="2" id="KW-0547">Nucleotide-binding</keyword>
<accession>A0A6S5BZR6</accession>
<evidence type="ECO:0000259" key="3">
    <source>
        <dbReference type="Pfam" id="PF00149"/>
    </source>
</evidence>
<evidence type="ECO:0000313" key="6">
    <source>
        <dbReference type="Proteomes" id="UP000515442"/>
    </source>
</evidence>
<evidence type="ECO:0000256" key="2">
    <source>
        <dbReference type="RuleBase" id="RU362119"/>
    </source>
</evidence>
<dbReference type="Proteomes" id="UP000515442">
    <property type="component" value="Chromosome"/>
</dbReference>
<dbReference type="PANTHER" id="PTHR11575:SF24">
    <property type="entry name" value="5'-NUCLEOTIDASE"/>
    <property type="match status" value="1"/>
</dbReference>
<dbReference type="EMBL" id="AP022038">
    <property type="protein sequence ID" value="BBR38374.1"/>
    <property type="molecule type" value="Genomic_DNA"/>
</dbReference>
<dbReference type="GO" id="GO:0008768">
    <property type="term" value="F:UDP-sugar diphosphatase activity"/>
    <property type="evidence" value="ECO:0007669"/>
    <property type="project" value="TreeGrafter"/>
</dbReference>
<dbReference type="InterPro" id="IPR004843">
    <property type="entry name" value="Calcineurin-like_PHP"/>
</dbReference>
<dbReference type="PANTHER" id="PTHR11575">
    <property type="entry name" value="5'-NUCLEOTIDASE-RELATED"/>
    <property type="match status" value="1"/>
</dbReference>
<sequence>MGLLPMKKTLLAVTISLSLFGLTACNSENTSKEHIPLELTVAHINDTHAHLDPTENGLAIQPTGQQKFEFFAKLGGYPRLKFKLDELREQAGKDGRHFLTLFGGDAFQGTLYFTQFRGEEESRLLSDMGIDAATLGNHEFDLGNGPLNDYAAKVNYPIVAANLVKSSSSALKDNQNIHEYIIKEINGESVGIFGLVLDNMHDISSPDKDTQFQPMIASAQRTVDALKKKGANKIIMVTHIGLQSDQAVAKAVNGIDLIVGGHSQTFLGDMDELKSIGYTAHNQNPSDDNTYAQMVTNPDGGKTCIVQAGEWAKGYGLVNVSLSKEGTITKCEGRNTLMSGDDFTKSVPDPKDSKKTIKVPLGGSEQTNVVDYIAKSPVIEIVPEDQTMRDVIDTEYKPAVAALEAKVIADVPVKLPHVRVPTTPDGAGLIDPLVAESLYWKLNQLNTKVDFTIQNAGGVRADVNATPLTVGYVMGTLLPFGNKIAAFNLKGKDVRATLEYAVDYAIGHQTGIAASSGAFPYVGHLSYTYDGKLAKGSRITKLEVLDANGQWAPLDDEKIYRVGSNTYIAAGKDGYNGLLKREELPNKGDYVDTGVGENEMFMEYAETQETLTALPYQTVTYYAPPKP</sequence>
<organism evidence="5 6">
    <name type="scientific">Aeromonas veronii</name>
    <dbReference type="NCBI Taxonomy" id="654"/>
    <lineage>
        <taxon>Bacteria</taxon>
        <taxon>Pseudomonadati</taxon>
        <taxon>Pseudomonadota</taxon>
        <taxon>Gammaproteobacteria</taxon>
        <taxon>Aeromonadales</taxon>
        <taxon>Aeromonadaceae</taxon>
        <taxon>Aeromonas</taxon>
    </lineage>
</organism>
<gene>
    <name evidence="5" type="ORF">WP3W19E03_08990</name>
</gene>
<dbReference type="InterPro" id="IPR008334">
    <property type="entry name" value="5'-Nucleotdase_C"/>
</dbReference>
<dbReference type="SUPFAM" id="SSF55816">
    <property type="entry name" value="5'-nucleotidase (syn. UDP-sugar hydrolase), C-terminal domain"/>
    <property type="match status" value="1"/>
</dbReference>
<dbReference type="Pfam" id="PF02872">
    <property type="entry name" value="5_nucleotid_C"/>
    <property type="match status" value="1"/>
</dbReference>
<dbReference type="GO" id="GO:0000166">
    <property type="term" value="F:nucleotide binding"/>
    <property type="evidence" value="ECO:0007669"/>
    <property type="project" value="UniProtKB-KW"/>
</dbReference>
<dbReference type="InterPro" id="IPR036907">
    <property type="entry name" value="5'-Nucleotdase_C_sf"/>
</dbReference>
<dbReference type="GO" id="GO:0009166">
    <property type="term" value="P:nucleotide catabolic process"/>
    <property type="evidence" value="ECO:0007669"/>
    <property type="project" value="InterPro"/>
</dbReference>
<dbReference type="PROSITE" id="PS51257">
    <property type="entry name" value="PROKAR_LIPOPROTEIN"/>
    <property type="match status" value="1"/>
</dbReference>
<protein>
    <submittedName>
        <fullName evidence="5">Bifunctional metallophosphatase/5'-nucleotidase</fullName>
    </submittedName>
</protein>
<evidence type="ECO:0000313" key="5">
    <source>
        <dbReference type="EMBL" id="BBR38374.1"/>
    </source>
</evidence>
<dbReference type="InterPro" id="IPR029052">
    <property type="entry name" value="Metallo-depent_PP-like"/>
</dbReference>
<dbReference type="Gene3D" id="3.90.780.10">
    <property type="entry name" value="5'-Nucleotidase, C-terminal domain"/>
    <property type="match status" value="1"/>
</dbReference>
<feature type="domain" description="5'-Nucleotidase C-terminal" evidence="4">
    <location>
        <begin position="428"/>
        <end position="577"/>
    </location>
</feature>
<evidence type="ECO:0000259" key="4">
    <source>
        <dbReference type="Pfam" id="PF02872"/>
    </source>
</evidence>
<dbReference type="InterPro" id="IPR006179">
    <property type="entry name" value="5_nucleotidase/apyrase"/>
</dbReference>
<comment type="similarity">
    <text evidence="2">Belongs to the 5'-nucleotidase family.</text>
</comment>
<dbReference type="AlphaFoldDB" id="A0A6S5BZR6"/>
<proteinExistence type="inferred from homology"/>
<evidence type="ECO:0000256" key="1">
    <source>
        <dbReference type="ARBA" id="ARBA00022729"/>
    </source>
</evidence>
<reference evidence="5 6" key="1">
    <citation type="submission" date="2019-12" db="EMBL/GenBank/DDBJ databases">
        <title>complete genome sequences of Aeromonas veronii str. WP3-W19-ESBL-03 isolated from wastewater treatment plant effluent.</title>
        <authorList>
            <person name="Sekizuka T."/>
            <person name="Itokawa K."/>
            <person name="Yatsu K."/>
            <person name="Inamine Y."/>
            <person name="Kuroda M."/>
        </authorList>
    </citation>
    <scope>NUCLEOTIDE SEQUENCE [LARGE SCALE GENOMIC DNA]</scope>
    <source>
        <strain evidence="5 6">WP3-W19-ESBL-03</strain>
    </source>
</reference>